<organism evidence="2 3">
    <name type="scientific">Microbispora siamensis</name>
    <dbReference type="NCBI Taxonomy" id="564413"/>
    <lineage>
        <taxon>Bacteria</taxon>
        <taxon>Bacillati</taxon>
        <taxon>Actinomycetota</taxon>
        <taxon>Actinomycetes</taxon>
        <taxon>Streptosporangiales</taxon>
        <taxon>Streptosporangiaceae</taxon>
        <taxon>Microbispora</taxon>
    </lineage>
</organism>
<comment type="caution">
    <text evidence="2">The sequence shown here is derived from an EMBL/GenBank/DDBJ whole genome shotgun (WGS) entry which is preliminary data.</text>
</comment>
<sequence>MSEVAYPVQIRNLKRQLKLRFRPLIDMSDWAGRPDEEQCFLSRAVAALAVKLETAASDEDAARAVIDGTTDRGIDAVAVEQRGDRQHITLVQAKWNDKGEAGFGEADVSAVMRGLDYLLDLDFSRFGSKIDRHAAEIDAALNSPSPKVTLVLALVTGSDLHPNTRALLEEEVDKHNLDDDLVDYKILNLRDLNREILGDHAERKVNLDVQLDGAGKITEPFLAYYGTISAGEVADWYGKYGRHLTARNIRDALDLSDVNEKIRTTLIREPEYFWYLSNGITLICDRIRKHGRGSPVAGRLAGFRLEGASVINGAQTVSAIYRAVQQKPGKAAAGRLLIRIISLEDSPEDFGDRITVAANTQNPTEERDFRSRRPEQADLRHEFALSLGLNYVIKRGESDPPEAEGCTMTEAALALAAVKSTEFTAIAKGNASALWKNQYYRSLFTEKLTAHRVWRCVQLLRRVRKALAEEQEHLAGRAASVAAYGDLLLTHVLFRTMDTSDIDADDADASAAWEVRLAEVRERVRKALGWLVIVIDGAYGVNSHISTTVRSPDRVELVANALYERVLSGDEPPSGSLPLLHQETGISATSAPRAVWRIVDAGLIPDGESLEFRPVTAPERRQLPRWLEEDSNRARATWQNNKNKPLIWHADGEAYAPSTLVRKMRREAMGNDQQIQGTLYWHVPGKGSLVDIAQEIRDSPEIQDS</sequence>
<dbReference type="InterPro" id="IPR018891">
    <property type="entry name" value="AIPR_C"/>
</dbReference>
<dbReference type="Pfam" id="PF10592">
    <property type="entry name" value="AIPR"/>
    <property type="match status" value="1"/>
</dbReference>
<protein>
    <recommendedName>
        <fullName evidence="1">Abortive phage infection protein C-terminal domain-containing protein</fullName>
    </recommendedName>
</protein>
<dbReference type="Proteomes" id="UP000660454">
    <property type="component" value="Unassembled WGS sequence"/>
</dbReference>
<reference evidence="2 3" key="1">
    <citation type="submission" date="2021-01" db="EMBL/GenBank/DDBJ databases">
        <title>Whole genome shotgun sequence of Microbispora siamensis NBRC 104113.</title>
        <authorList>
            <person name="Komaki H."/>
            <person name="Tamura T."/>
        </authorList>
    </citation>
    <scope>NUCLEOTIDE SEQUENCE [LARGE SCALE GENOMIC DNA]</scope>
    <source>
        <strain evidence="2 3">NBRC 104113</strain>
    </source>
</reference>
<keyword evidence="3" id="KW-1185">Reference proteome</keyword>
<gene>
    <name evidence="2" type="ORF">Msi02_71560</name>
</gene>
<evidence type="ECO:0000259" key="1">
    <source>
        <dbReference type="Pfam" id="PF10592"/>
    </source>
</evidence>
<accession>A0ABQ4GY17</accession>
<evidence type="ECO:0000313" key="2">
    <source>
        <dbReference type="EMBL" id="GIH66339.1"/>
    </source>
</evidence>
<proteinExistence type="predicted"/>
<feature type="domain" description="Abortive phage infection protein C-terminal" evidence="1">
    <location>
        <begin position="247"/>
        <end position="502"/>
    </location>
</feature>
<dbReference type="EMBL" id="BOOF01000052">
    <property type="protein sequence ID" value="GIH66339.1"/>
    <property type="molecule type" value="Genomic_DNA"/>
</dbReference>
<evidence type="ECO:0000313" key="3">
    <source>
        <dbReference type="Proteomes" id="UP000660454"/>
    </source>
</evidence>
<name>A0ABQ4GY17_9ACTN</name>